<dbReference type="eggNOG" id="ENOG502RDGA">
    <property type="taxonomic scope" value="Eukaryota"/>
</dbReference>
<organism evidence="3 4">
    <name type="scientific">Trichosporon asahii var. asahii (strain CBS 8904)</name>
    <name type="common">Yeast</name>
    <dbReference type="NCBI Taxonomy" id="1220162"/>
    <lineage>
        <taxon>Eukaryota</taxon>
        <taxon>Fungi</taxon>
        <taxon>Dikarya</taxon>
        <taxon>Basidiomycota</taxon>
        <taxon>Agaricomycotina</taxon>
        <taxon>Tremellomycetes</taxon>
        <taxon>Trichosporonales</taxon>
        <taxon>Trichosporonaceae</taxon>
        <taxon>Trichosporon</taxon>
    </lineage>
</organism>
<evidence type="ECO:0000313" key="3">
    <source>
        <dbReference type="EMBL" id="EKD00367.1"/>
    </source>
</evidence>
<evidence type="ECO:0000313" key="4">
    <source>
        <dbReference type="Proteomes" id="UP000006757"/>
    </source>
</evidence>
<feature type="compositionally biased region" description="Basic and acidic residues" evidence="2">
    <location>
        <begin position="241"/>
        <end position="252"/>
    </location>
</feature>
<protein>
    <submittedName>
        <fullName evidence="3">Uncharacterized protein</fullName>
    </submittedName>
</protein>
<evidence type="ECO:0000256" key="1">
    <source>
        <dbReference type="SAM" id="Coils"/>
    </source>
</evidence>
<feature type="region of interest" description="Disordered" evidence="2">
    <location>
        <begin position="1"/>
        <end position="32"/>
    </location>
</feature>
<feature type="compositionally biased region" description="Polar residues" evidence="2">
    <location>
        <begin position="1"/>
        <end position="10"/>
    </location>
</feature>
<evidence type="ECO:0000256" key="2">
    <source>
        <dbReference type="SAM" id="MobiDB-lite"/>
    </source>
</evidence>
<keyword evidence="4" id="KW-1185">Reference proteome</keyword>
<dbReference type="OMA" id="ESTYHRK"/>
<gene>
    <name evidence="3" type="ORF">A1Q2_05336</name>
</gene>
<dbReference type="AlphaFoldDB" id="K1VLY8"/>
<comment type="caution">
    <text evidence="3">The sequence shown here is derived from an EMBL/GenBank/DDBJ whole genome shotgun (WGS) entry which is preliminary data.</text>
</comment>
<accession>K1VLY8</accession>
<dbReference type="InParanoid" id="K1VLY8"/>
<feature type="coiled-coil region" evidence="1">
    <location>
        <begin position="94"/>
        <end position="128"/>
    </location>
</feature>
<reference evidence="3 4" key="1">
    <citation type="journal article" date="2012" name="Eukaryot. Cell">
        <title>Genome sequence of the Trichosporon asahii environmental strain CBS 8904.</title>
        <authorList>
            <person name="Yang R.Y."/>
            <person name="Li H.T."/>
            <person name="Zhu H."/>
            <person name="Zhou G.P."/>
            <person name="Wang M."/>
            <person name="Wang L."/>
        </authorList>
    </citation>
    <scope>NUCLEOTIDE SEQUENCE [LARGE SCALE GENOMIC DNA]</scope>
    <source>
        <strain evidence="3 4">CBS 8904</strain>
    </source>
</reference>
<dbReference type="OrthoDB" id="17066at2759"/>
<feature type="region of interest" description="Disordered" evidence="2">
    <location>
        <begin position="231"/>
        <end position="252"/>
    </location>
</feature>
<dbReference type="HOGENOM" id="CLU_089014_0_0_1"/>
<sequence>MSRLASLQSTPSRRSSPSPSPSPAQSPMRPTETTHHRMLKMVLAEVCNVLSTWDDIVTHDGLKAGKSCIDEATEMDNILLNPEGPERALVGPHLERLMEARESLQGVLAKLERLLVKLNGLADQADRLFFEACKTQKYDFVLSDPLWLSWTFEDFGKLPWGLSTANFSVNSLSQLVSVHNRHLVEMDGLAATLMNPSTKFEDARSAIERWRDLGRGGERWETAREWEEVTQLELAGPNPKMEQDTPKRCGKR</sequence>
<proteinExistence type="predicted"/>
<dbReference type="EMBL" id="AMBO01000343">
    <property type="protein sequence ID" value="EKD00367.1"/>
    <property type="molecule type" value="Genomic_DNA"/>
</dbReference>
<keyword evidence="1" id="KW-0175">Coiled coil</keyword>
<name>K1VLY8_TRIAC</name>
<dbReference type="Proteomes" id="UP000006757">
    <property type="component" value="Unassembled WGS sequence"/>
</dbReference>